<reference evidence="2" key="1">
    <citation type="submission" date="2014-09" db="EMBL/GenBank/DDBJ databases">
        <authorList>
            <person name="Sharma Rahul"/>
            <person name="Thines Marco"/>
        </authorList>
    </citation>
    <scope>NUCLEOTIDE SEQUENCE [LARGE SCALE GENOMIC DNA]</scope>
</reference>
<dbReference type="RefSeq" id="XP_024579752.1">
    <property type="nucleotide sequence ID" value="XM_024729368.1"/>
</dbReference>
<protein>
    <submittedName>
        <fullName evidence="1">Uncharacterized protein</fullName>
    </submittedName>
</protein>
<name>A0A0P1AQ05_PLAHL</name>
<sequence>MQDLMRKEAYLLSREFDNRSTLISASDGNKVIKTLTVQSRVNAVKQDEIKAAQFQERLEFGNSHSNETKTRFTKGCNGYDALNAGDVSNEIVTNPGGQARMM</sequence>
<evidence type="ECO:0000313" key="1">
    <source>
        <dbReference type="EMBL" id="CEG43383.1"/>
    </source>
</evidence>
<evidence type="ECO:0000313" key="2">
    <source>
        <dbReference type="Proteomes" id="UP000054928"/>
    </source>
</evidence>
<dbReference type="GeneID" id="36408636"/>
<dbReference type="Proteomes" id="UP000054928">
    <property type="component" value="Unassembled WGS sequence"/>
</dbReference>
<organism evidence="1 2">
    <name type="scientific">Plasmopara halstedii</name>
    <name type="common">Downy mildew of sunflower</name>
    <dbReference type="NCBI Taxonomy" id="4781"/>
    <lineage>
        <taxon>Eukaryota</taxon>
        <taxon>Sar</taxon>
        <taxon>Stramenopiles</taxon>
        <taxon>Oomycota</taxon>
        <taxon>Peronosporomycetes</taxon>
        <taxon>Peronosporales</taxon>
        <taxon>Peronosporaceae</taxon>
        <taxon>Plasmopara</taxon>
    </lineage>
</organism>
<keyword evidence="2" id="KW-1185">Reference proteome</keyword>
<dbReference type="AlphaFoldDB" id="A0A0P1AQ05"/>
<accession>A0A0P1AQ05</accession>
<proteinExistence type="predicted"/>
<dbReference type="EMBL" id="CCYD01000666">
    <property type="protein sequence ID" value="CEG43383.1"/>
    <property type="molecule type" value="Genomic_DNA"/>
</dbReference>